<reference evidence="1 2" key="1">
    <citation type="journal article" date="2015" name="Stand. Genomic Sci.">
        <title>Genomic Encyclopedia of Bacterial and Archaeal Type Strains, Phase III: the genomes of soil and plant-associated and newly described type strains.</title>
        <authorList>
            <person name="Whitman W.B."/>
            <person name="Woyke T."/>
            <person name="Klenk H.P."/>
            <person name="Zhou Y."/>
            <person name="Lilburn T.G."/>
            <person name="Beck B.J."/>
            <person name="De Vos P."/>
            <person name="Vandamme P."/>
            <person name="Eisen J.A."/>
            <person name="Garrity G."/>
            <person name="Hugenholtz P."/>
            <person name="Kyrpides N.C."/>
        </authorList>
    </citation>
    <scope>NUCLEOTIDE SEQUENCE [LARGE SCALE GENOMIC DNA]</scope>
    <source>
        <strain evidence="1 2">CGMCC 1.6858</strain>
    </source>
</reference>
<evidence type="ECO:0000313" key="2">
    <source>
        <dbReference type="Proteomes" id="UP000316905"/>
    </source>
</evidence>
<comment type="caution">
    <text evidence="1">The sequence shown here is derived from an EMBL/GenBank/DDBJ whole genome shotgun (WGS) entry which is preliminary data.</text>
</comment>
<accession>A0A562PMD1</accession>
<proteinExistence type="predicted"/>
<dbReference type="InterPro" id="IPR035965">
    <property type="entry name" value="PAS-like_dom_sf"/>
</dbReference>
<sequence length="63" mass="6646">MAVENSLYSELVNTQIISLQHDPCLFGTPLEGLITIDSQGRITGANRAAQRLLGVGLIQPGPG</sequence>
<dbReference type="Proteomes" id="UP000316905">
    <property type="component" value="Unassembled WGS sequence"/>
</dbReference>
<dbReference type="EMBL" id="VLKY01000040">
    <property type="protein sequence ID" value="TWI45206.1"/>
    <property type="molecule type" value="Genomic_DNA"/>
</dbReference>
<organism evidence="1 2">
    <name type="scientific">Pseudomonas duriflava</name>
    <dbReference type="NCBI Taxonomy" id="459528"/>
    <lineage>
        <taxon>Bacteria</taxon>
        <taxon>Pseudomonadati</taxon>
        <taxon>Pseudomonadota</taxon>
        <taxon>Gammaproteobacteria</taxon>
        <taxon>Pseudomonadales</taxon>
        <taxon>Pseudomonadaceae</taxon>
        <taxon>Pseudomonas</taxon>
    </lineage>
</organism>
<evidence type="ECO:0000313" key="1">
    <source>
        <dbReference type="EMBL" id="TWI45206.1"/>
    </source>
</evidence>
<dbReference type="AlphaFoldDB" id="A0A562PMD1"/>
<keyword evidence="2" id="KW-1185">Reference proteome</keyword>
<gene>
    <name evidence="1" type="ORF">IQ22_04655</name>
</gene>
<protein>
    <recommendedName>
        <fullName evidence="3">PAS domain-containing protein</fullName>
    </recommendedName>
</protein>
<dbReference type="InterPro" id="IPR000014">
    <property type="entry name" value="PAS"/>
</dbReference>
<evidence type="ECO:0008006" key="3">
    <source>
        <dbReference type="Google" id="ProtNLM"/>
    </source>
</evidence>
<dbReference type="SUPFAM" id="SSF55785">
    <property type="entry name" value="PYP-like sensor domain (PAS domain)"/>
    <property type="match status" value="1"/>
</dbReference>
<name>A0A562PMD1_9PSED</name>
<dbReference type="Gene3D" id="3.30.450.20">
    <property type="entry name" value="PAS domain"/>
    <property type="match status" value="1"/>
</dbReference>
<dbReference type="CDD" id="cd00130">
    <property type="entry name" value="PAS"/>
    <property type="match status" value="1"/>
</dbReference>